<evidence type="ECO:0000313" key="2">
    <source>
        <dbReference type="Proteomes" id="UP000199695"/>
    </source>
</evidence>
<dbReference type="OrthoDB" id="2990390at2"/>
<reference evidence="1 2" key="1">
    <citation type="submission" date="2016-10" db="EMBL/GenBank/DDBJ databases">
        <authorList>
            <person name="de Groot N.N."/>
        </authorList>
    </citation>
    <scope>NUCLEOTIDE SEQUENCE [LARGE SCALE GENOMIC DNA]</scope>
    <source>
        <strain evidence="1 2">DSM 46701</strain>
    </source>
</reference>
<sequence length="96" mass="10954">MLTVLVGGKTNNVKPFIVDLKQRPQNEVIETETFQNEDGTVWVKCNVNYHPSRRLSYVHLVDVHGEVLSIPMLDLIYVEIEKGTKILTGRTQDIFA</sequence>
<evidence type="ECO:0000313" key="1">
    <source>
        <dbReference type="EMBL" id="SEM96773.1"/>
    </source>
</evidence>
<dbReference type="EMBL" id="FOCQ01000004">
    <property type="protein sequence ID" value="SEM96773.1"/>
    <property type="molecule type" value="Genomic_DNA"/>
</dbReference>
<dbReference type="RefSeq" id="WP_089966107.1">
    <property type="nucleotide sequence ID" value="NZ_FOCQ01000004.1"/>
</dbReference>
<organism evidence="1 2">
    <name type="scientific">Lihuaxuella thermophila</name>
    <dbReference type="NCBI Taxonomy" id="1173111"/>
    <lineage>
        <taxon>Bacteria</taxon>
        <taxon>Bacillati</taxon>
        <taxon>Bacillota</taxon>
        <taxon>Bacilli</taxon>
        <taxon>Bacillales</taxon>
        <taxon>Thermoactinomycetaceae</taxon>
        <taxon>Lihuaxuella</taxon>
    </lineage>
</organism>
<name>A0A1H8CNQ8_9BACL</name>
<dbReference type="AlphaFoldDB" id="A0A1H8CNQ8"/>
<protein>
    <submittedName>
        <fullName evidence="1">Uncharacterized protein</fullName>
    </submittedName>
</protein>
<accession>A0A1H8CNQ8</accession>
<dbReference type="Proteomes" id="UP000199695">
    <property type="component" value="Unassembled WGS sequence"/>
</dbReference>
<gene>
    <name evidence="1" type="ORF">SAMN05444955_10434</name>
</gene>
<proteinExistence type="predicted"/>
<keyword evidence="2" id="KW-1185">Reference proteome</keyword>